<proteinExistence type="predicted"/>
<feature type="region of interest" description="Disordered" evidence="1">
    <location>
        <begin position="171"/>
        <end position="201"/>
    </location>
</feature>
<keyword evidence="2" id="KW-0732">Signal</keyword>
<feature type="chain" id="PRO_5004559998" evidence="2">
    <location>
        <begin position="22"/>
        <end position="380"/>
    </location>
</feature>
<dbReference type="AlphaFoldDB" id="S7ZRT2"/>
<feature type="compositionally biased region" description="Low complexity" evidence="1">
    <location>
        <begin position="182"/>
        <end position="193"/>
    </location>
</feature>
<organism evidence="3 4">
    <name type="scientific">Penicillium oxalicum (strain 114-2 / CGMCC 5302)</name>
    <name type="common">Penicillium decumbens</name>
    <dbReference type="NCBI Taxonomy" id="933388"/>
    <lineage>
        <taxon>Eukaryota</taxon>
        <taxon>Fungi</taxon>
        <taxon>Dikarya</taxon>
        <taxon>Ascomycota</taxon>
        <taxon>Pezizomycotina</taxon>
        <taxon>Eurotiomycetes</taxon>
        <taxon>Eurotiomycetidae</taxon>
        <taxon>Eurotiales</taxon>
        <taxon>Aspergillaceae</taxon>
        <taxon>Penicillium</taxon>
    </lineage>
</organism>
<dbReference type="OrthoDB" id="3565477at2759"/>
<feature type="signal peptide" evidence="2">
    <location>
        <begin position="1"/>
        <end position="21"/>
    </location>
</feature>
<accession>S7ZRT2</accession>
<reference evidence="3 4" key="1">
    <citation type="journal article" date="2013" name="PLoS ONE">
        <title>Genomic and secretomic analyses reveal unique features of the lignocellulolytic enzyme system of Penicillium decumbens.</title>
        <authorList>
            <person name="Liu G."/>
            <person name="Zhang L."/>
            <person name="Wei X."/>
            <person name="Zou G."/>
            <person name="Qin Y."/>
            <person name="Ma L."/>
            <person name="Li J."/>
            <person name="Zheng H."/>
            <person name="Wang S."/>
            <person name="Wang C."/>
            <person name="Xun L."/>
            <person name="Zhao G.-P."/>
            <person name="Zhou Z."/>
            <person name="Qu Y."/>
        </authorList>
    </citation>
    <scope>NUCLEOTIDE SEQUENCE [LARGE SCALE GENOMIC DNA]</scope>
    <source>
        <strain evidence="4">114-2 / CGMCC 5302</strain>
    </source>
</reference>
<evidence type="ECO:0000256" key="2">
    <source>
        <dbReference type="SAM" id="SignalP"/>
    </source>
</evidence>
<gene>
    <name evidence="3" type="ORF">PDE_06341</name>
</gene>
<dbReference type="Proteomes" id="UP000019376">
    <property type="component" value="Unassembled WGS sequence"/>
</dbReference>
<dbReference type="HOGENOM" id="CLU_727811_0_0_1"/>
<dbReference type="STRING" id="933388.S7ZRT2"/>
<evidence type="ECO:0000256" key="1">
    <source>
        <dbReference type="SAM" id="MobiDB-lite"/>
    </source>
</evidence>
<feature type="compositionally biased region" description="Polar residues" evidence="1">
    <location>
        <begin position="171"/>
        <end position="181"/>
    </location>
</feature>
<protein>
    <submittedName>
        <fullName evidence="3">Uncharacterized protein</fullName>
    </submittedName>
</protein>
<dbReference type="EMBL" id="KB644413">
    <property type="protein sequence ID" value="EPS31386.1"/>
    <property type="molecule type" value="Genomic_DNA"/>
</dbReference>
<evidence type="ECO:0000313" key="3">
    <source>
        <dbReference type="EMBL" id="EPS31386.1"/>
    </source>
</evidence>
<name>S7ZRT2_PENO1</name>
<evidence type="ECO:0000313" key="4">
    <source>
        <dbReference type="Proteomes" id="UP000019376"/>
    </source>
</evidence>
<sequence>MKFNLHFGLALILAVIQIAMALPNVALRAVTADPLTTSDSETELPTLTPVPSATSPLRWTFNISLPTTPVTSSTSPLHWTFTISLPTATHTDGSSSGSVSPGVPVVTTIPSSSGVTSPVSNSQKMTTSVIYTTSEITVTKCATTVTDCPADSTTVITSTIPLTTTVCPITESTTQTAGNGASSSSEIPSSSTSDVKASPTAVPVKGTTVTTEVYTTTTVCPVTTTVISGTHTMTSVYSTVSTVTVVPAPATALTTFETTTVCPVTETFVSGSSTHTITTSKVSTVTVTNTIWPTVVPPVAGPNPVVTTSVPHASSTHVNTPVGASAGSTMKSSGVYPGGHSTYSVPVGPTQSPVFNAATSKKAVSTLVGTLYAMLVLVVL</sequence>
<keyword evidence="4" id="KW-1185">Reference proteome</keyword>